<dbReference type="Proteomes" id="UP000054241">
    <property type="component" value="Unassembled WGS sequence"/>
</dbReference>
<dbReference type="InterPro" id="IPR003593">
    <property type="entry name" value="AAA+_ATPase"/>
</dbReference>
<sequence length="514" mass="53873">MHDAHDTSASVPPSAREPLVRIRGLGKRFGGTLALAGVDLDVHAGSVLALLGPNGAGKSTLIKVLAGVHHADYGRITVDGHPLGSHAASRCMSFIHQDLGLVEWMTVAENIALSTGYQRRAGLISWRRTREHCTEALRIVAAHLDPGTPIAHLAPAERSLVGIARALASRARLIVLDEPTARLPAADCARLFRVLHALRDRGHGILYVSHRLDEVYEVADTFAVLRDGRLVSHGSLAGHSPARLVHDITGEEPTEHRPAAVPAGGPAVLTLHGVRTAGAGPVSLELRAGEVLGLVGLSGAGHMDLARALAGSGPLLGGRALLGGRRYSPRTVADAVGLGVALVPGDRQREGCLAELTVRENLLANPRAGGLPALHWISPRQERAEAATLLERFSVRPRDSEAPIATLSGGNQQRVMIGRWLRVGLRLLILEEPTASVDIGAKAAIHRLLDEALTAGLAVLLISTDFEEVAGVCRRALVFVRGTVTAELSGPALTAAGLTRAASAMPSSGTATNP</sequence>
<dbReference type="InterPro" id="IPR017871">
    <property type="entry name" value="ABC_transporter-like_CS"/>
</dbReference>
<comment type="caution">
    <text evidence="10">The sequence shown here is derived from an EMBL/GenBank/DDBJ whole genome shotgun (WGS) entry which is preliminary data.</text>
</comment>
<keyword evidence="3" id="KW-0762">Sugar transport</keyword>
<organism evidence="10 11">
    <name type="scientific">Streptomyces cellostaticus</name>
    <dbReference type="NCBI Taxonomy" id="67285"/>
    <lineage>
        <taxon>Bacteria</taxon>
        <taxon>Bacillati</taxon>
        <taxon>Actinomycetota</taxon>
        <taxon>Actinomycetes</taxon>
        <taxon>Kitasatosporales</taxon>
        <taxon>Streptomycetaceae</taxon>
        <taxon>Streptomyces</taxon>
    </lineage>
</organism>
<evidence type="ECO:0000256" key="6">
    <source>
        <dbReference type="ARBA" id="ARBA00022840"/>
    </source>
</evidence>
<proteinExistence type="predicted"/>
<dbReference type="AlphaFoldDB" id="A0A101NHT8"/>
<evidence type="ECO:0000256" key="8">
    <source>
        <dbReference type="ARBA" id="ARBA00023136"/>
    </source>
</evidence>
<dbReference type="RefSeq" id="WP_067004356.1">
    <property type="nucleotide sequence ID" value="NZ_BNDU01000006.1"/>
</dbReference>
<evidence type="ECO:0000313" key="11">
    <source>
        <dbReference type="Proteomes" id="UP000054241"/>
    </source>
</evidence>
<evidence type="ECO:0000313" key="10">
    <source>
        <dbReference type="EMBL" id="KUM93196.1"/>
    </source>
</evidence>
<dbReference type="SMART" id="SM00382">
    <property type="entry name" value="AAA"/>
    <property type="match status" value="2"/>
</dbReference>
<dbReference type="PROSITE" id="PS00211">
    <property type="entry name" value="ABC_TRANSPORTER_1"/>
    <property type="match status" value="1"/>
</dbReference>
<dbReference type="Gene3D" id="3.40.50.300">
    <property type="entry name" value="P-loop containing nucleotide triphosphate hydrolases"/>
    <property type="match status" value="2"/>
</dbReference>
<dbReference type="PANTHER" id="PTHR43790">
    <property type="entry name" value="CARBOHYDRATE TRANSPORT ATP-BINDING PROTEIN MG119-RELATED"/>
    <property type="match status" value="1"/>
</dbReference>
<keyword evidence="5" id="KW-0547">Nucleotide-binding</keyword>
<keyword evidence="4" id="KW-0677">Repeat</keyword>
<evidence type="ECO:0000256" key="1">
    <source>
        <dbReference type="ARBA" id="ARBA00022448"/>
    </source>
</evidence>
<reference evidence="10 11" key="1">
    <citation type="submission" date="2015-10" db="EMBL/GenBank/DDBJ databases">
        <title>Draft genome sequence of Streptomyces cellostaticus DSM 40189, type strain for the species Streptomyces cellostaticus.</title>
        <authorList>
            <person name="Ruckert C."/>
            <person name="Winkler A."/>
            <person name="Kalinowski J."/>
            <person name="Kampfer P."/>
            <person name="Glaeser S."/>
        </authorList>
    </citation>
    <scope>NUCLEOTIDE SEQUENCE [LARGE SCALE GENOMIC DNA]</scope>
    <source>
        <strain evidence="10 11">DSM 40189</strain>
    </source>
</reference>
<evidence type="ECO:0000256" key="3">
    <source>
        <dbReference type="ARBA" id="ARBA00022597"/>
    </source>
</evidence>
<dbReference type="STRING" id="67285.AQI88_27865"/>
<dbReference type="GO" id="GO:0005524">
    <property type="term" value="F:ATP binding"/>
    <property type="evidence" value="ECO:0007669"/>
    <property type="project" value="UniProtKB-KW"/>
</dbReference>
<dbReference type="SUPFAM" id="SSF52540">
    <property type="entry name" value="P-loop containing nucleoside triphosphate hydrolases"/>
    <property type="match status" value="2"/>
</dbReference>
<feature type="domain" description="ABC transporter" evidence="9">
    <location>
        <begin position="20"/>
        <end position="252"/>
    </location>
</feature>
<dbReference type="InterPro" id="IPR027417">
    <property type="entry name" value="P-loop_NTPase"/>
</dbReference>
<feature type="domain" description="ABC transporter" evidence="9">
    <location>
        <begin position="263"/>
        <end position="506"/>
    </location>
</feature>
<evidence type="ECO:0000256" key="5">
    <source>
        <dbReference type="ARBA" id="ARBA00022741"/>
    </source>
</evidence>
<keyword evidence="11" id="KW-1185">Reference proteome</keyword>
<evidence type="ECO:0000259" key="9">
    <source>
        <dbReference type="PROSITE" id="PS50893"/>
    </source>
</evidence>
<dbReference type="EMBL" id="LMWL01000051">
    <property type="protein sequence ID" value="KUM93196.1"/>
    <property type="molecule type" value="Genomic_DNA"/>
</dbReference>
<evidence type="ECO:0000256" key="2">
    <source>
        <dbReference type="ARBA" id="ARBA00022475"/>
    </source>
</evidence>
<dbReference type="OrthoDB" id="8416490at2"/>
<dbReference type="PANTHER" id="PTHR43790:SF3">
    <property type="entry name" value="D-ALLOSE IMPORT ATP-BINDING PROTEIN ALSA-RELATED"/>
    <property type="match status" value="1"/>
</dbReference>
<keyword evidence="7" id="KW-1278">Translocase</keyword>
<accession>A0A101NHT8</accession>
<keyword evidence="8" id="KW-0472">Membrane</keyword>
<protein>
    <submittedName>
        <fullName evidence="10">Sugar ABC transporter ATP-binding protein</fullName>
    </submittedName>
</protein>
<name>A0A101NHT8_9ACTN</name>
<keyword evidence="6 10" id="KW-0067">ATP-binding</keyword>
<keyword evidence="1" id="KW-0813">Transport</keyword>
<gene>
    <name evidence="10" type="ORF">AQI88_27865</name>
</gene>
<evidence type="ECO:0000256" key="4">
    <source>
        <dbReference type="ARBA" id="ARBA00022737"/>
    </source>
</evidence>
<dbReference type="CDD" id="cd03215">
    <property type="entry name" value="ABC_Carb_Monos_II"/>
    <property type="match status" value="1"/>
</dbReference>
<keyword evidence="2" id="KW-1003">Cell membrane</keyword>
<dbReference type="PROSITE" id="PS50893">
    <property type="entry name" value="ABC_TRANSPORTER_2"/>
    <property type="match status" value="2"/>
</dbReference>
<dbReference type="Pfam" id="PF00005">
    <property type="entry name" value="ABC_tran"/>
    <property type="match status" value="2"/>
</dbReference>
<dbReference type="CDD" id="cd03216">
    <property type="entry name" value="ABC_Carb_Monos_I"/>
    <property type="match status" value="1"/>
</dbReference>
<dbReference type="InterPro" id="IPR003439">
    <property type="entry name" value="ABC_transporter-like_ATP-bd"/>
</dbReference>
<evidence type="ECO:0000256" key="7">
    <source>
        <dbReference type="ARBA" id="ARBA00022967"/>
    </source>
</evidence>
<dbReference type="InterPro" id="IPR050107">
    <property type="entry name" value="ABC_carbohydrate_import_ATPase"/>
</dbReference>
<dbReference type="GO" id="GO:0016887">
    <property type="term" value="F:ATP hydrolysis activity"/>
    <property type="evidence" value="ECO:0007669"/>
    <property type="project" value="InterPro"/>
</dbReference>